<keyword evidence="2" id="KW-1185">Reference proteome</keyword>
<protein>
    <submittedName>
        <fullName evidence="1">Uncharacterized protein</fullName>
    </submittedName>
</protein>
<name>A0ABR5Y5P4_9PROT</name>
<dbReference type="Proteomes" id="UP000076167">
    <property type="component" value="Unassembled WGS sequence"/>
</dbReference>
<sequence>MVLRWRFVGMKFLHLKTDGYPLMVRVFGLQIEFFCHLMEFMIKSFQHVICAMVMHTCAFNEMRTGRKPK</sequence>
<evidence type="ECO:0000313" key="2">
    <source>
        <dbReference type="Proteomes" id="UP000076167"/>
    </source>
</evidence>
<reference evidence="1 2" key="1">
    <citation type="submission" date="2015-12" db="EMBL/GenBank/DDBJ databases">
        <title>Genome sequence of Thalassospira xiamenensis MCCC 1A03005.</title>
        <authorList>
            <person name="Lu L."/>
            <person name="Lai Q."/>
            <person name="Shao Z."/>
            <person name="Qian P."/>
        </authorList>
    </citation>
    <scope>NUCLEOTIDE SEQUENCE [LARGE SCALE GENOMIC DNA]</scope>
    <source>
        <strain evidence="1 2">MCCC 1A03005</strain>
    </source>
</reference>
<comment type="caution">
    <text evidence="1">The sequence shown here is derived from an EMBL/GenBank/DDBJ whole genome shotgun (WGS) entry which is preliminary data.</text>
</comment>
<dbReference type="EMBL" id="LPXL01000005">
    <property type="protein sequence ID" value="KZD06363.1"/>
    <property type="molecule type" value="Genomic_DNA"/>
</dbReference>
<gene>
    <name evidence="1" type="ORF">AUP40_10520</name>
</gene>
<proteinExistence type="predicted"/>
<evidence type="ECO:0000313" key="1">
    <source>
        <dbReference type="EMBL" id="KZD06363.1"/>
    </source>
</evidence>
<organism evidence="1 2">
    <name type="scientific">Thalassospira xiamenensis</name>
    <dbReference type="NCBI Taxonomy" id="220697"/>
    <lineage>
        <taxon>Bacteria</taxon>
        <taxon>Pseudomonadati</taxon>
        <taxon>Pseudomonadota</taxon>
        <taxon>Alphaproteobacteria</taxon>
        <taxon>Rhodospirillales</taxon>
        <taxon>Thalassospiraceae</taxon>
        <taxon>Thalassospira</taxon>
    </lineage>
</organism>
<accession>A0ABR5Y5P4</accession>